<accession>A0ABD6BE53</accession>
<dbReference type="AlphaFoldDB" id="A0ABD6BE53"/>
<dbReference type="InterPro" id="IPR006311">
    <property type="entry name" value="TAT_signal"/>
</dbReference>
<evidence type="ECO:0000313" key="3">
    <source>
        <dbReference type="Proteomes" id="UP001597076"/>
    </source>
</evidence>
<comment type="caution">
    <text evidence="2">The sequence shown here is derived from an EMBL/GenBank/DDBJ whole genome shotgun (WGS) entry which is preliminary data.</text>
</comment>
<dbReference type="EMBL" id="JBHUDI010000003">
    <property type="protein sequence ID" value="MFD1562856.1"/>
    <property type="molecule type" value="Genomic_DNA"/>
</dbReference>
<feature type="region of interest" description="Disordered" evidence="1">
    <location>
        <begin position="324"/>
        <end position="344"/>
    </location>
</feature>
<organism evidence="2 3">
    <name type="scientific">Haloarchaeobius amylolyticus</name>
    <dbReference type="NCBI Taxonomy" id="1198296"/>
    <lineage>
        <taxon>Archaea</taxon>
        <taxon>Methanobacteriati</taxon>
        <taxon>Methanobacteriota</taxon>
        <taxon>Stenosarchaea group</taxon>
        <taxon>Halobacteria</taxon>
        <taxon>Halobacteriales</taxon>
        <taxon>Halorubellaceae</taxon>
        <taxon>Haloarchaeobius</taxon>
    </lineage>
</organism>
<protein>
    <recommendedName>
        <fullName evidence="4">SipW-cognate class signal peptide</fullName>
    </recommendedName>
</protein>
<gene>
    <name evidence="2" type="ORF">ACFR99_04760</name>
</gene>
<evidence type="ECO:0000256" key="1">
    <source>
        <dbReference type="SAM" id="MobiDB-lite"/>
    </source>
</evidence>
<dbReference type="Proteomes" id="UP001597076">
    <property type="component" value="Unassembled WGS sequence"/>
</dbReference>
<reference evidence="2 3" key="1">
    <citation type="journal article" date="2019" name="Int. J. Syst. Evol. Microbiol.">
        <title>The Global Catalogue of Microorganisms (GCM) 10K type strain sequencing project: providing services to taxonomists for standard genome sequencing and annotation.</title>
        <authorList>
            <consortium name="The Broad Institute Genomics Platform"/>
            <consortium name="The Broad Institute Genome Sequencing Center for Infectious Disease"/>
            <person name="Wu L."/>
            <person name="Ma J."/>
        </authorList>
    </citation>
    <scope>NUCLEOTIDE SEQUENCE [LARGE SCALE GENOMIC DNA]</scope>
    <source>
        <strain evidence="2 3">CGMCC 1.12230</strain>
    </source>
</reference>
<keyword evidence="3" id="KW-1185">Reference proteome</keyword>
<evidence type="ECO:0000313" key="2">
    <source>
        <dbReference type="EMBL" id="MFD1562856.1"/>
    </source>
</evidence>
<sequence length="357" mass="38583">MTDDSVPTRRRLLAALGTVGGLAAAAGARTVASFSGEAGVAGSLQAGRVELDVDCDGCNVVDDRLQLALESVAPGERKTKTVRLTVPDGSNSVRLWSRTGCPPVADPLGEALETRLSVSPDCNEDKRHLLPRDSDEWASFTELRRALHDGIRLDDPDDPCLAGGTQLCLDLEYRLPTDATWVVDAETDLVLELFAQQCRHVSEDAVRSSPFSDEDCPTITCSDCVRLGKLEVKEDRLKPGIYDFDELYTDDERDGTYQLEVLTVTDKIDEDERETVCASVRLLKEGSEPTAPPLCTVAVKGGNQTIYYDVEPPLTRTRGEVCAATDTDDPGEESDGQRPGTSNLTVFVCGNEVSADG</sequence>
<dbReference type="RefSeq" id="WP_390284858.1">
    <property type="nucleotide sequence ID" value="NZ_JBHUDI010000003.1"/>
</dbReference>
<dbReference type="PROSITE" id="PS51318">
    <property type="entry name" value="TAT"/>
    <property type="match status" value="1"/>
</dbReference>
<name>A0ABD6BE53_9EURY</name>
<evidence type="ECO:0008006" key="4">
    <source>
        <dbReference type="Google" id="ProtNLM"/>
    </source>
</evidence>
<proteinExistence type="predicted"/>